<dbReference type="Proteomes" id="UP001154282">
    <property type="component" value="Unassembled WGS sequence"/>
</dbReference>
<dbReference type="EMBL" id="CAMGYJ010000009">
    <property type="protein sequence ID" value="CAI0470927.1"/>
    <property type="molecule type" value="Genomic_DNA"/>
</dbReference>
<gene>
    <name evidence="1" type="ORF">LITE_LOCUS38734</name>
</gene>
<sequence length="67" mass="7372">MLLLLENTNLIGLSFRGSQGGELDDGIAKNFKDEFQIQGQATKSAASKRCFYKTCRLLSLTHGTECC</sequence>
<evidence type="ECO:0000313" key="2">
    <source>
        <dbReference type="Proteomes" id="UP001154282"/>
    </source>
</evidence>
<protein>
    <submittedName>
        <fullName evidence="1">Uncharacterized protein</fullName>
    </submittedName>
</protein>
<keyword evidence="2" id="KW-1185">Reference proteome</keyword>
<accession>A0AAV0PK15</accession>
<proteinExistence type="predicted"/>
<dbReference type="AlphaFoldDB" id="A0AAV0PK15"/>
<evidence type="ECO:0000313" key="1">
    <source>
        <dbReference type="EMBL" id="CAI0470927.1"/>
    </source>
</evidence>
<reference evidence="1" key="1">
    <citation type="submission" date="2022-08" db="EMBL/GenBank/DDBJ databases">
        <authorList>
            <person name="Gutierrez-Valencia J."/>
        </authorList>
    </citation>
    <scope>NUCLEOTIDE SEQUENCE</scope>
</reference>
<name>A0AAV0PK15_9ROSI</name>
<organism evidence="1 2">
    <name type="scientific">Linum tenue</name>
    <dbReference type="NCBI Taxonomy" id="586396"/>
    <lineage>
        <taxon>Eukaryota</taxon>
        <taxon>Viridiplantae</taxon>
        <taxon>Streptophyta</taxon>
        <taxon>Embryophyta</taxon>
        <taxon>Tracheophyta</taxon>
        <taxon>Spermatophyta</taxon>
        <taxon>Magnoliopsida</taxon>
        <taxon>eudicotyledons</taxon>
        <taxon>Gunneridae</taxon>
        <taxon>Pentapetalae</taxon>
        <taxon>rosids</taxon>
        <taxon>fabids</taxon>
        <taxon>Malpighiales</taxon>
        <taxon>Linaceae</taxon>
        <taxon>Linum</taxon>
    </lineage>
</organism>
<comment type="caution">
    <text evidence="1">The sequence shown here is derived from an EMBL/GenBank/DDBJ whole genome shotgun (WGS) entry which is preliminary data.</text>
</comment>